<gene>
    <name evidence="2" type="ORF">PKF032_06200</name>
</gene>
<dbReference type="PANTHER" id="PTHR37945:SF1">
    <property type="entry name" value="EXTRACELLULAR TUNGSTATE BINDING PROTEIN"/>
    <property type="match status" value="1"/>
</dbReference>
<feature type="domain" description="PBP" evidence="1">
    <location>
        <begin position="12"/>
        <end position="238"/>
    </location>
</feature>
<evidence type="ECO:0000259" key="1">
    <source>
        <dbReference type="Pfam" id="PF12849"/>
    </source>
</evidence>
<dbReference type="InterPro" id="IPR024370">
    <property type="entry name" value="PBP_domain"/>
</dbReference>
<keyword evidence="3" id="KW-1185">Reference proteome</keyword>
<sequence length="261" mass="28330">MALSIPAAQVYAQEKSIVVSSTTSTEQSGLFNFMLPIFKMKTGIEVKVVAVGTGQALDIGRRGDADVVFVHDKSAEEKFIDEGFSTKRYEVMYNDFVLIGPKSDPAKIAGGKDIQVALQKIAAAQAPFVSRADKSGTHAAELRYWKGAGISVSPGPSWYKETGSGMGPALNTASAMNGYILADRGTWLSFKNRGDLAILVQGDPKLFNQYGVMLVNPAKFPHVKKVQGQEFINWLISKNGQDVIASYKIDGEQLFFPNAKQ</sequence>
<evidence type="ECO:0000313" key="3">
    <source>
        <dbReference type="Proteomes" id="UP001211204"/>
    </source>
</evidence>
<protein>
    <submittedName>
        <fullName evidence="2">Tungsten ABC transporter substrate-binding protein</fullName>
    </submittedName>
</protein>
<dbReference type="InterPro" id="IPR052738">
    <property type="entry name" value="ABC-Tungstate_binding"/>
</dbReference>
<dbReference type="PANTHER" id="PTHR37945">
    <property type="entry name" value="EXTRACELLULAR TUNGSTATE BINDING PROTEIN"/>
    <property type="match status" value="1"/>
</dbReference>
<dbReference type="Gene3D" id="3.40.190.10">
    <property type="entry name" value="Periplasmic binding protein-like II"/>
    <property type="match status" value="2"/>
</dbReference>
<dbReference type="EMBL" id="AP026974">
    <property type="protein sequence ID" value="BDT78732.1"/>
    <property type="molecule type" value="Genomic_DNA"/>
</dbReference>
<dbReference type="Pfam" id="PF12849">
    <property type="entry name" value="PBP_like_2"/>
    <property type="match status" value="1"/>
</dbReference>
<name>A0ABN6TTH8_9BURK</name>
<proteinExistence type="predicted"/>
<accession>A0ABN6TTH8</accession>
<dbReference type="SUPFAM" id="SSF53850">
    <property type="entry name" value="Periplasmic binding protein-like II"/>
    <property type="match status" value="1"/>
</dbReference>
<dbReference type="Proteomes" id="UP001211204">
    <property type="component" value="Chromosome"/>
</dbReference>
<reference evidence="2 3" key="1">
    <citation type="submission" date="2022-11" db="EMBL/GenBank/DDBJ databases">
        <title>Complete Genome Sequences of three Polynucleobacter sp. Subcluster PnecC Strains KF022, KF023, and KF032 Isolated from a Shallow Eutrophic Lake in Japan.</title>
        <authorList>
            <person name="Ogata Y."/>
            <person name="Watanabe K."/>
            <person name="Takemine S."/>
            <person name="Shindo C."/>
            <person name="Kurokawa R."/>
            <person name="Suda W."/>
        </authorList>
    </citation>
    <scope>NUCLEOTIDE SEQUENCE [LARGE SCALE GENOMIC DNA]</scope>
    <source>
        <strain evidence="2 3">KF032</strain>
    </source>
</reference>
<evidence type="ECO:0000313" key="2">
    <source>
        <dbReference type="EMBL" id="BDT78732.1"/>
    </source>
</evidence>
<organism evidence="2 3">
    <name type="scientific">Polynucleobacter yangtzensis</name>
    <dbReference type="NCBI Taxonomy" id="1743159"/>
    <lineage>
        <taxon>Bacteria</taxon>
        <taxon>Pseudomonadati</taxon>
        <taxon>Pseudomonadota</taxon>
        <taxon>Betaproteobacteria</taxon>
        <taxon>Burkholderiales</taxon>
        <taxon>Burkholderiaceae</taxon>
        <taxon>Polynucleobacter</taxon>
    </lineage>
</organism>